<dbReference type="PANTHER" id="PTHR34836">
    <property type="entry name" value="OS06G0188250 PROTEIN"/>
    <property type="match status" value="1"/>
</dbReference>
<gene>
    <name evidence="6" type="ORF">RchiOBHm_Chr1g0341831</name>
</gene>
<dbReference type="PANTHER" id="PTHR34836:SF6">
    <property type="entry name" value="PERIPLASMIC BINDING PROTEIN-LIKE I"/>
    <property type="match status" value="1"/>
</dbReference>
<keyword evidence="2" id="KW-0812">Transmembrane</keyword>
<evidence type="ECO:0000256" key="1">
    <source>
        <dbReference type="ARBA" id="ARBA00004370"/>
    </source>
</evidence>
<dbReference type="STRING" id="74649.A0A2P6SDU7"/>
<evidence type="ECO:0000256" key="2">
    <source>
        <dbReference type="ARBA" id="ARBA00022692"/>
    </source>
</evidence>
<dbReference type="Gene3D" id="3.40.190.10">
    <property type="entry name" value="Periplasmic binding protein-like II"/>
    <property type="match status" value="1"/>
</dbReference>
<name>A0A2P6SDU7_ROSCH</name>
<feature type="domain" description="Receptor ligand binding region" evidence="5">
    <location>
        <begin position="5"/>
        <end position="89"/>
    </location>
</feature>
<dbReference type="Gene3D" id="3.40.50.2300">
    <property type="match status" value="1"/>
</dbReference>
<proteinExistence type="predicted"/>
<feature type="domain" description="Receptor ligand binding region" evidence="5">
    <location>
        <begin position="91"/>
        <end position="159"/>
    </location>
</feature>
<evidence type="ECO:0000313" key="7">
    <source>
        <dbReference type="Proteomes" id="UP000238479"/>
    </source>
</evidence>
<evidence type="ECO:0000259" key="5">
    <source>
        <dbReference type="Pfam" id="PF01094"/>
    </source>
</evidence>
<dbReference type="Gramene" id="PRQ56851">
    <property type="protein sequence ID" value="PRQ56851"/>
    <property type="gene ID" value="RchiOBHm_Chr1g0341831"/>
</dbReference>
<reference evidence="6 7" key="1">
    <citation type="journal article" date="2018" name="Nat. Genet.">
        <title>The Rosa genome provides new insights in the design of modern roses.</title>
        <authorList>
            <person name="Bendahmane M."/>
        </authorList>
    </citation>
    <scope>NUCLEOTIDE SEQUENCE [LARGE SCALE GENOMIC DNA]</scope>
    <source>
        <strain evidence="7">cv. Old Blush</strain>
    </source>
</reference>
<keyword evidence="3" id="KW-1133">Transmembrane helix</keyword>
<dbReference type="Proteomes" id="UP000238479">
    <property type="component" value="Chromosome 1"/>
</dbReference>
<comment type="subcellular location">
    <subcellularLocation>
        <location evidence="1">Membrane</location>
    </subcellularLocation>
</comment>
<dbReference type="InterPro" id="IPR028082">
    <property type="entry name" value="Peripla_BP_I"/>
</dbReference>
<protein>
    <submittedName>
        <fullName evidence="6">Putative periplasmic binding protein-like I</fullName>
    </submittedName>
</protein>
<dbReference type="AlphaFoldDB" id="A0A2P6SDU7"/>
<dbReference type="InterPro" id="IPR015683">
    <property type="entry name" value="Ionotropic_Glu_rcpt"/>
</dbReference>
<dbReference type="GO" id="GO:0016020">
    <property type="term" value="C:membrane"/>
    <property type="evidence" value="ECO:0007669"/>
    <property type="project" value="UniProtKB-SubCell"/>
</dbReference>
<evidence type="ECO:0000256" key="3">
    <source>
        <dbReference type="ARBA" id="ARBA00022989"/>
    </source>
</evidence>
<evidence type="ECO:0000256" key="4">
    <source>
        <dbReference type="ARBA" id="ARBA00023136"/>
    </source>
</evidence>
<evidence type="ECO:0000313" key="6">
    <source>
        <dbReference type="EMBL" id="PRQ56851.1"/>
    </source>
</evidence>
<keyword evidence="4" id="KW-0472">Membrane</keyword>
<sequence>MRSDQAAEVRGISTLIEVFKWRDVIILYDNKEYEKDFIPSLVNSFQEITHRSVSYKSSNIASCSSNEEIIEELQKLTRLKIKVFVVHVADGIWAYDATWALAEAVQRARLKTSTTRSSKDGTVLLREILQTRFKSLSGEIQYVNGKLIPSEPFEIVNVIGKGEIKRIGFWPCKEEVKSGKGSPQQQTIHNGRNLASTIDLERIIWPGGSRRELSSSETIKLRIGVPMRFGFKEPVRVEHDLETNITHVTGFSIDVFKDAIGALPYEVQYEFIPFEDASGNSAGTFNNLVYQVYLKVQICFNLLLLARLLRC</sequence>
<dbReference type="SUPFAM" id="SSF53822">
    <property type="entry name" value="Periplasmic binding protein-like I"/>
    <property type="match status" value="1"/>
</dbReference>
<comment type="caution">
    <text evidence="6">The sequence shown here is derived from an EMBL/GenBank/DDBJ whole genome shotgun (WGS) entry which is preliminary data.</text>
</comment>
<dbReference type="InterPro" id="IPR001828">
    <property type="entry name" value="ANF_lig-bd_rcpt"/>
</dbReference>
<accession>A0A2P6SDU7</accession>
<dbReference type="EMBL" id="PDCK01000039">
    <property type="protein sequence ID" value="PRQ56851.1"/>
    <property type="molecule type" value="Genomic_DNA"/>
</dbReference>
<keyword evidence="7" id="KW-1185">Reference proteome</keyword>
<dbReference type="Pfam" id="PF01094">
    <property type="entry name" value="ANF_receptor"/>
    <property type="match status" value="2"/>
</dbReference>
<organism evidence="6 7">
    <name type="scientific">Rosa chinensis</name>
    <name type="common">China rose</name>
    <dbReference type="NCBI Taxonomy" id="74649"/>
    <lineage>
        <taxon>Eukaryota</taxon>
        <taxon>Viridiplantae</taxon>
        <taxon>Streptophyta</taxon>
        <taxon>Embryophyta</taxon>
        <taxon>Tracheophyta</taxon>
        <taxon>Spermatophyta</taxon>
        <taxon>Magnoliopsida</taxon>
        <taxon>eudicotyledons</taxon>
        <taxon>Gunneridae</taxon>
        <taxon>Pentapetalae</taxon>
        <taxon>rosids</taxon>
        <taxon>fabids</taxon>
        <taxon>Rosales</taxon>
        <taxon>Rosaceae</taxon>
        <taxon>Rosoideae</taxon>
        <taxon>Rosoideae incertae sedis</taxon>
        <taxon>Rosa</taxon>
    </lineage>
</organism>